<organism evidence="3 4">
    <name type="scientific">Nephila pilipes</name>
    <name type="common">Giant wood spider</name>
    <name type="synonym">Nephila maculata</name>
    <dbReference type="NCBI Taxonomy" id="299642"/>
    <lineage>
        <taxon>Eukaryota</taxon>
        <taxon>Metazoa</taxon>
        <taxon>Ecdysozoa</taxon>
        <taxon>Arthropoda</taxon>
        <taxon>Chelicerata</taxon>
        <taxon>Arachnida</taxon>
        <taxon>Araneae</taxon>
        <taxon>Araneomorphae</taxon>
        <taxon>Entelegynae</taxon>
        <taxon>Araneoidea</taxon>
        <taxon>Nephilidae</taxon>
        <taxon>Nephila</taxon>
    </lineage>
</organism>
<feature type="domain" description="C2H2-type" evidence="2">
    <location>
        <begin position="38"/>
        <end position="66"/>
    </location>
</feature>
<keyword evidence="1" id="KW-0863">Zinc-finger</keyword>
<dbReference type="AlphaFoldDB" id="A0A8X6Q9D0"/>
<dbReference type="PROSITE" id="PS00028">
    <property type="entry name" value="ZINC_FINGER_C2H2_1"/>
    <property type="match status" value="1"/>
</dbReference>
<comment type="caution">
    <text evidence="3">The sequence shown here is derived from an EMBL/GenBank/DDBJ whole genome shotgun (WGS) entry which is preliminary data.</text>
</comment>
<keyword evidence="1" id="KW-0862">Zinc</keyword>
<evidence type="ECO:0000259" key="2">
    <source>
        <dbReference type="PROSITE" id="PS50157"/>
    </source>
</evidence>
<dbReference type="InterPro" id="IPR036236">
    <property type="entry name" value="Znf_C2H2_sf"/>
</dbReference>
<evidence type="ECO:0000256" key="1">
    <source>
        <dbReference type="PROSITE-ProRule" id="PRU00042"/>
    </source>
</evidence>
<dbReference type="SUPFAM" id="SSF57667">
    <property type="entry name" value="beta-beta-alpha zinc fingers"/>
    <property type="match status" value="1"/>
</dbReference>
<proteinExistence type="predicted"/>
<dbReference type="PROSITE" id="PS50157">
    <property type="entry name" value="ZINC_FINGER_C2H2_2"/>
    <property type="match status" value="1"/>
</dbReference>
<feature type="non-terminal residue" evidence="3">
    <location>
        <position position="1"/>
    </location>
</feature>
<evidence type="ECO:0000313" key="3">
    <source>
        <dbReference type="EMBL" id="GFU09300.1"/>
    </source>
</evidence>
<dbReference type="Proteomes" id="UP000887013">
    <property type="component" value="Unassembled WGS sequence"/>
</dbReference>
<accession>A0A8X6Q9D0</accession>
<keyword evidence="4" id="KW-1185">Reference proteome</keyword>
<keyword evidence="1" id="KW-0479">Metal-binding</keyword>
<dbReference type="EMBL" id="BMAW01124726">
    <property type="protein sequence ID" value="GFU09300.1"/>
    <property type="molecule type" value="Genomic_DNA"/>
</dbReference>
<evidence type="ECO:0000313" key="4">
    <source>
        <dbReference type="Proteomes" id="UP000887013"/>
    </source>
</evidence>
<gene>
    <name evidence="3" type="ORF">NPIL_293901</name>
</gene>
<dbReference type="GO" id="GO:0008270">
    <property type="term" value="F:zinc ion binding"/>
    <property type="evidence" value="ECO:0007669"/>
    <property type="project" value="UniProtKB-KW"/>
</dbReference>
<dbReference type="OrthoDB" id="9451254at2759"/>
<dbReference type="Pfam" id="PF00096">
    <property type="entry name" value="zf-C2H2"/>
    <property type="match status" value="1"/>
</dbReference>
<dbReference type="InterPro" id="IPR013087">
    <property type="entry name" value="Znf_C2H2_type"/>
</dbReference>
<protein>
    <recommendedName>
        <fullName evidence="2">C2H2-type domain-containing protein</fullName>
    </recommendedName>
</protein>
<name>A0A8X6Q9D0_NEPPI</name>
<dbReference type="Gene3D" id="3.30.160.60">
    <property type="entry name" value="Classic Zinc Finger"/>
    <property type="match status" value="1"/>
</dbReference>
<reference evidence="3" key="1">
    <citation type="submission" date="2020-08" db="EMBL/GenBank/DDBJ databases">
        <title>Multicomponent nature underlies the extraordinary mechanical properties of spider dragline silk.</title>
        <authorList>
            <person name="Kono N."/>
            <person name="Nakamura H."/>
            <person name="Mori M."/>
            <person name="Yoshida Y."/>
            <person name="Ohtoshi R."/>
            <person name="Malay A.D."/>
            <person name="Moran D.A.P."/>
            <person name="Tomita M."/>
            <person name="Numata K."/>
            <person name="Arakawa K."/>
        </authorList>
    </citation>
    <scope>NUCLEOTIDE SEQUENCE</scope>
</reference>
<dbReference type="SMART" id="SM00355">
    <property type="entry name" value="ZnF_C2H2"/>
    <property type="match status" value="2"/>
</dbReference>
<sequence length="90" mass="10361">MSQNSQLTCYICVQRCESLSGIKDHLMVVHGIKDKKNFICRYCEKPFSKKFNLQRHIKSVHKVDVQQKIDLTGAESECPIEENCGDPMET</sequence>